<evidence type="ECO:0000256" key="1">
    <source>
        <dbReference type="ARBA" id="ARBA00009600"/>
    </source>
</evidence>
<comment type="caution">
    <text evidence="3">The sequence shown here is derived from an EMBL/GenBank/DDBJ whole genome shotgun (WGS) entry which is preliminary data.</text>
</comment>
<evidence type="ECO:0000313" key="4">
    <source>
        <dbReference type="Proteomes" id="UP000240542"/>
    </source>
</evidence>
<accession>A0A2P8CMS8</accession>
<dbReference type="AlphaFoldDB" id="A0A2P8CMS8"/>
<dbReference type="NCBIfam" id="NF001270">
    <property type="entry name" value="PRK00228.2-2"/>
    <property type="match status" value="1"/>
</dbReference>
<name>A0A2P8CMS8_9ACTN</name>
<dbReference type="Gene3D" id="3.40.1740.10">
    <property type="entry name" value="VC0467-like"/>
    <property type="match status" value="1"/>
</dbReference>
<dbReference type="InterPro" id="IPR003774">
    <property type="entry name" value="AlgH-like"/>
</dbReference>
<dbReference type="PANTHER" id="PTHR30327">
    <property type="entry name" value="UNCHARACTERIZED PROTEIN YQGE"/>
    <property type="match status" value="1"/>
</dbReference>
<reference evidence="3 4" key="1">
    <citation type="submission" date="2018-03" db="EMBL/GenBank/DDBJ databases">
        <title>Genomic Encyclopedia of Archaeal and Bacterial Type Strains, Phase II (KMG-II): from individual species to whole genera.</title>
        <authorList>
            <person name="Goeker M."/>
        </authorList>
    </citation>
    <scope>NUCLEOTIDE SEQUENCE [LARGE SCALE GENOMIC DNA]</scope>
    <source>
        <strain evidence="3 4">DSM 45312</strain>
    </source>
</reference>
<keyword evidence="4" id="KW-1185">Reference proteome</keyword>
<evidence type="ECO:0000313" key="3">
    <source>
        <dbReference type="EMBL" id="PSK86269.1"/>
    </source>
</evidence>
<gene>
    <name evidence="3" type="ORF">CLV63_13538</name>
</gene>
<dbReference type="EMBL" id="PYGA01000035">
    <property type="protein sequence ID" value="PSK86269.1"/>
    <property type="molecule type" value="Genomic_DNA"/>
</dbReference>
<dbReference type="Proteomes" id="UP000240542">
    <property type="component" value="Unassembled WGS sequence"/>
</dbReference>
<evidence type="ECO:0000256" key="2">
    <source>
        <dbReference type="HAMAP-Rule" id="MF_00758"/>
    </source>
</evidence>
<proteinExistence type="inferred from homology"/>
<dbReference type="HAMAP" id="MF_00758">
    <property type="entry name" value="UPF0301"/>
    <property type="match status" value="1"/>
</dbReference>
<dbReference type="Pfam" id="PF02622">
    <property type="entry name" value="DUF179"/>
    <property type="match status" value="1"/>
</dbReference>
<comment type="similarity">
    <text evidence="1 2">Belongs to the UPF0301 (AlgH) family.</text>
</comment>
<dbReference type="GO" id="GO:0005829">
    <property type="term" value="C:cytosol"/>
    <property type="evidence" value="ECO:0007669"/>
    <property type="project" value="TreeGrafter"/>
</dbReference>
<dbReference type="PANTHER" id="PTHR30327:SF1">
    <property type="entry name" value="UPF0301 PROTEIN YQGE"/>
    <property type="match status" value="1"/>
</dbReference>
<sequence>MGMDQRSLTGHLLVATPLLEDPNFRRSVVFMIDDDTSEGSIGVIVNRPSDLPVSDVLAEWGGYTSSPSVMFSGGPVGAGSGLALGVPGAESAPLGWRPLANVAESSQVGGLGTIDLDTPPELLGDALGRLRVFAGYAGWSAGQLGDEIEEGAWYVLSATPDDVFCDEPGGLWAQVLRRQGGELALLATFPDDPTLN</sequence>
<protein>
    <recommendedName>
        <fullName evidence="2">UPF0301 protein CLV63_13538</fullName>
    </recommendedName>
</protein>
<organism evidence="3 4">
    <name type="scientific">Murinocardiopsis flavida</name>
    <dbReference type="NCBI Taxonomy" id="645275"/>
    <lineage>
        <taxon>Bacteria</taxon>
        <taxon>Bacillati</taxon>
        <taxon>Actinomycetota</taxon>
        <taxon>Actinomycetes</taxon>
        <taxon>Streptosporangiales</taxon>
        <taxon>Nocardiopsidaceae</taxon>
        <taxon>Murinocardiopsis</taxon>
    </lineage>
</organism>
<dbReference type="SUPFAM" id="SSF143456">
    <property type="entry name" value="VC0467-like"/>
    <property type="match status" value="1"/>
</dbReference>